<dbReference type="InterPro" id="IPR003737">
    <property type="entry name" value="GlcNAc_PI_deacetylase-related"/>
</dbReference>
<organism evidence="3 4">
    <name type="scientific">Streptomyces liliiviolaceus</name>
    <dbReference type="NCBI Taxonomy" id="2823109"/>
    <lineage>
        <taxon>Bacteria</taxon>
        <taxon>Bacillati</taxon>
        <taxon>Actinomycetota</taxon>
        <taxon>Actinomycetes</taxon>
        <taxon>Kitasatosporales</taxon>
        <taxon>Streptomycetaceae</taxon>
        <taxon>Streptomyces</taxon>
    </lineage>
</organism>
<name>A0A940XUD8_9ACTN</name>
<gene>
    <name evidence="3" type="ORF">J8N05_19375</name>
</gene>
<dbReference type="EMBL" id="JAGPYQ010000001">
    <property type="protein sequence ID" value="MBQ0850351.1"/>
    <property type="molecule type" value="Genomic_DNA"/>
</dbReference>
<dbReference type="PANTHER" id="PTHR12993:SF11">
    <property type="entry name" value="N-ACETYLGLUCOSAMINYL-PHOSPHATIDYLINOSITOL DE-N-ACETYLASE"/>
    <property type="match status" value="1"/>
</dbReference>
<evidence type="ECO:0000256" key="2">
    <source>
        <dbReference type="SAM" id="MobiDB-lite"/>
    </source>
</evidence>
<sequence length="285" mass="29546">MPPPAGSPAPTISGDRVHQKGSLPVPASTSASRPSLLGVFGHPDDESLLAGGVLALRAAAGAATAVVTATWAPDSHRAGELADALDILGAGRPRMLGFADARIPDSAPGRARLCDAPLEEVAGLIVEHIRAVRPQVVVTHDAYGQLTGHPDHRRTHQATLLAFHAAGLEHLYPQAGAPWQPDALYAATHPHSGVDELGALLTRVGKKVLSVPDGHVTETVDVSGCVDQKLAAILAHRSEAARERSLPGILSRLPAAERESIIAAENFALLGRRPAPGGAVLQPSR</sequence>
<keyword evidence="1" id="KW-0862">Zinc</keyword>
<dbReference type="InterPro" id="IPR024078">
    <property type="entry name" value="LmbE-like_dom_sf"/>
</dbReference>
<dbReference type="Proteomes" id="UP000677413">
    <property type="component" value="Unassembled WGS sequence"/>
</dbReference>
<dbReference type="GO" id="GO:0016137">
    <property type="term" value="P:glycoside metabolic process"/>
    <property type="evidence" value="ECO:0007669"/>
    <property type="project" value="UniProtKB-ARBA"/>
</dbReference>
<dbReference type="GO" id="GO:0016811">
    <property type="term" value="F:hydrolase activity, acting on carbon-nitrogen (but not peptide) bonds, in linear amides"/>
    <property type="evidence" value="ECO:0007669"/>
    <property type="project" value="TreeGrafter"/>
</dbReference>
<proteinExistence type="predicted"/>
<dbReference type="AlphaFoldDB" id="A0A940XUD8"/>
<protein>
    <submittedName>
        <fullName evidence="3">PIG-L family deacetylase</fullName>
    </submittedName>
</protein>
<evidence type="ECO:0000313" key="4">
    <source>
        <dbReference type="Proteomes" id="UP000677413"/>
    </source>
</evidence>
<keyword evidence="4" id="KW-1185">Reference proteome</keyword>
<reference evidence="3 4" key="1">
    <citation type="submission" date="2021-04" db="EMBL/GenBank/DDBJ databases">
        <authorList>
            <person name="Tang X."/>
            <person name="Zhou X."/>
            <person name="Chen X."/>
            <person name="Cernava T."/>
            <person name="Zhang C."/>
        </authorList>
    </citation>
    <scope>NUCLEOTIDE SEQUENCE [LARGE SCALE GENOMIC DNA]</scope>
    <source>
        <strain evidence="3 4">BH-SS-21</strain>
    </source>
</reference>
<dbReference type="Pfam" id="PF02585">
    <property type="entry name" value="PIG-L"/>
    <property type="match status" value="1"/>
</dbReference>
<dbReference type="Gene3D" id="3.40.50.10320">
    <property type="entry name" value="LmbE-like"/>
    <property type="match status" value="1"/>
</dbReference>
<dbReference type="PANTHER" id="PTHR12993">
    <property type="entry name" value="N-ACETYLGLUCOSAMINYL-PHOSPHATIDYLINOSITOL DE-N-ACETYLASE-RELATED"/>
    <property type="match status" value="1"/>
</dbReference>
<evidence type="ECO:0000313" key="3">
    <source>
        <dbReference type="EMBL" id="MBQ0850351.1"/>
    </source>
</evidence>
<feature type="region of interest" description="Disordered" evidence="2">
    <location>
        <begin position="1"/>
        <end position="31"/>
    </location>
</feature>
<accession>A0A940XUD8</accession>
<evidence type="ECO:0000256" key="1">
    <source>
        <dbReference type="ARBA" id="ARBA00022833"/>
    </source>
</evidence>
<dbReference type="SUPFAM" id="SSF102588">
    <property type="entry name" value="LmbE-like"/>
    <property type="match status" value="1"/>
</dbReference>
<comment type="caution">
    <text evidence="3">The sequence shown here is derived from an EMBL/GenBank/DDBJ whole genome shotgun (WGS) entry which is preliminary data.</text>
</comment>